<dbReference type="EMBL" id="KL584987">
    <property type="protein sequence ID" value="KEQ82382.1"/>
    <property type="molecule type" value="Genomic_DNA"/>
</dbReference>
<feature type="active site" description="Proton acceptor" evidence="5">
    <location>
        <position position="695"/>
    </location>
</feature>
<evidence type="ECO:0000259" key="7">
    <source>
        <dbReference type="PROSITE" id="PS50206"/>
    </source>
</evidence>
<evidence type="ECO:0000256" key="6">
    <source>
        <dbReference type="SAM" id="MobiDB-lite"/>
    </source>
</evidence>
<dbReference type="InterPro" id="IPR007867">
    <property type="entry name" value="GMC_OxRtase_C"/>
</dbReference>
<keyword evidence="9" id="KW-1185">Reference proteome</keyword>
<dbReference type="Gene3D" id="3.50.50.60">
    <property type="entry name" value="FAD/NAD(P)-binding domain"/>
    <property type="match status" value="2"/>
</dbReference>
<dbReference type="InterPro" id="IPR036188">
    <property type="entry name" value="FAD/NAD-bd_sf"/>
</dbReference>
<dbReference type="InterPro" id="IPR001763">
    <property type="entry name" value="Rhodanese-like_dom"/>
</dbReference>
<feature type="region of interest" description="Disordered" evidence="6">
    <location>
        <begin position="1"/>
        <end position="20"/>
    </location>
</feature>
<dbReference type="Pfam" id="PF00732">
    <property type="entry name" value="GMC_oxred_N"/>
    <property type="match status" value="1"/>
</dbReference>
<evidence type="ECO:0000313" key="8">
    <source>
        <dbReference type="EMBL" id="KEQ82382.1"/>
    </source>
</evidence>
<dbReference type="PANTHER" id="PTHR46056">
    <property type="entry name" value="LONG-CHAIN-ALCOHOL OXIDASE"/>
    <property type="match status" value="1"/>
</dbReference>
<evidence type="ECO:0000256" key="1">
    <source>
        <dbReference type="ARBA" id="ARBA00010790"/>
    </source>
</evidence>
<dbReference type="RefSeq" id="XP_029758569.1">
    <property type="nucleotide sequence ID" value="XM_029900937.1"/>
</dbReference>
<name>A0A074XK20_AURPU</name>
<reference evidence="8 9" key="1">
    <citation type="journal article" date="2014" name="BMC Genomics">
        <title>Genome sequencing of four Aureobasidium pullulans varieties: biotechnological potential, stress tolerance, and description of new species.</title>
        <authorList>
            <person name="Gostin Ar C."/>
            <person name="Ohm R.A."/>
            <person name="Kogej T."/>
            <person name="Sonjak S."/>
            <person name="Turk M."/>
            <person name="Zajc J."/>
            <person name="Zalar P."/>
            <person name="Grube M."/>
            <person name="Sun H."/>
            <person name="Han J."/>
            <person name="Sharma A."/>
            <person name="Chiniquy J."/>
            <person name="Ngan C.Y."/>
            <person name="Lipzen A."/>
            <person name="Barry K."/>
            <person name="Grigoriev I.V."/>
            <person name="Gunde-Cimerman N."/>
        </authorList>
    </citation>
    <scope>NUCLEOTIDE SEQUENCE [LARGE SCALE GENOMIC DNA]</scope>
    <source>
        <strain evidence="8 9">EXF-150</strain>
    </source>
</reference>
<dbReference type="HOGENOM" id="CLU_008878_3_1_1"/>
<dbReference type="Pfam" id="PF05199">
    <property type="entry name" value="GMC_oxred_C"/>
    <property type="match status" value="1"/>
</dbReference>
<dbReference type="GO" id="GO:0016020">
    <property type="term" value="C:membrane"/>
    <property type="evidence" value="ECO:0007669"/>
    <property type="project" value="UniProtKB-SubCell"/>
</dbReference>
<evidence type="ECO:0000256" key="4">
    <source>
        <dbReference type="ARBA" id="ARBA00023002"/>
    </source>
</evidence>
<dbReference type="STRING" id="1043002.A0A074XK20"/>
<accession>A0A074XK20</accession>
<dbReference type="InterPro" id="IPR002938">
    <property type="entry name" value="FAD-bd"/>
</dbReference>
<evidence type="ECO:0000313" key="9">
    <source>
        <dbReference type="Proteomes" id="UP000030706"/>
    </source>
</evidence>
<dbReference type="GeneID" id="40743243"/>
<keyword evidence="2" id="KW-0285">Flavoprotein</keyword>
<dbReference type="GO" id="GO:0046577">
    <property type="term" value="F:long-chain-alcohol oxidase activity"/>
    <property type="evidence" value="ECO:0007669"/>
    <property type="project" value="UniProtKB-EC"/>
</dbReference>
<dbReference type="PROSITE" id="PS50206">
    <property type="entry name" value="RHODANESE_3"/>
    <property type="match status" value="1"/>
</dbReference>
<dbReference type="Proteomes" id="UP000030706">
    <property type="component" value="Unassembled WGS sequence"/>
</dbReference>
<evidence type="ECO:0000256" key="5">
    <source>
        <dbReference type="PIRSR" id="PIRSR028937-1"/>
    </source>
</evidence>
<keyword evidence="4" id="KW-0560">Oxidoreductase</keyword>
<dbReference type="Pfam" id="PF01494">
    <property type="entry name" value="FAD_binding_3"/>
    <property type="match status" value="1"/>
</dbReference>
<dbReference type="InterPro" id="IPR000172">
    <property type="entry name" value="GMC_OxRdtase_N"/>
</dbReference>
<dbReference type="SUPFAM" id="SSF51905">
    <property type="entry name" value="FAD/NAD(P)-binding domain"/>
    <property type="match status" value="1"/>
</dbReference>
<gene>
    <name evidence="8" type="ORF">M438DRAFT_277576</name>
</gene>
<evidence type="ECO:0000256" key="2">
    <source>
        <dbReference type="ARBA" id="ARBA00022630"/>
    </source>
</evidence>
<dbReference type="PANTHER" id="PTHR46056:SF12">
    <property type="entry name" value="LONG-CHAIN-ALCOHOL OXIDASE"/>
    <property type="match status" value="1"/>
</dbReference>
<dbReference type="AlphaFoldDB" id="A0A074XK20"/>
<organism evidence="8 9">
    <name type="scientific">Aureobasidium pullulans EXF-150</name>
    <dbReference type="NCBI Taxonomy" id="1043002"/>
    <lineage>
        <taxon>Eukaryota</taxon>
        <taxon>Fungi</taxon>
        <taxon>Dikarya</taxon>
        <taxon>Ascomycota</taxon>
        <taxon>Pezizomycotina</taxon>
        <taxon>Dothideomycetes</taxon>
        <taxon>Dothideomycetidae</taxon>
        <taxon>Dothideales</taxon>
        <taxon>Saccotheciaceae</taxon>
        <taxon>Aureobasidium</taxon>
    </lineage>
</organism>
<keyword evidence="3" id="KW-0274">FAD</keyword>
<feature type="domain" description="Rhodanese" evidence="7">
    <location>
        <begin position="222"/>
        <end position="263"/>
    </location>
</feature>
<proteinExistence type="inferred from homology"/>
<sequence>MSNQRRTTQQSPSPLSPFQDNNVLTEDQWITLASIVDTIISPETHCIGEITKEAQFKSAVDAIKHHTAVEDEALLSEYLAESATSCPGFREAIHRFLVEQVDSGGKKELLGVLDALTYNSRTSWLLTGHLTPFAQLTLRQRERVIQSWATARLQVFRVLFRSFTDMAKAYWTRTSPTLGRVLSYPYTPINHNYGPGFDFPFIVFPPLPYGSTLVPATFETDVLIIGSGCTGSVAASVLARSGLEVLVAEKGYHWKPNHLPMTEKEGMAHLFANGGVTLSDTGKMAILAGSCFGGGGTVNWSASLQLQPFVRQEFARKYDLPYFESSAFQHDMDAVCETMGVGTSGIKHNPGNQILLDGAKKLSMKAKPVPQNTAGEAHACGYCTLGCGSCGKKGPTESWLPDAARHGAKFVEGFQCEKIIFADDKTTKGNKIAIGAQGIWTSRDENSGVSGQVYRRPITVYARRAVVTAAGALGGTALLLQRSGIQNPHLGKHLKLHPVNTLFGVFDKDIMPWEGGILTSVVDEYENINSTGYGCKLEGVSMLPGMALPLMQWKSGLEWKVHAAKFKRMAGWISLARDKGEGEVYADPTDKYRVRVKYDTAKSDQKNIAVGLVALAKIAFVEGAREIHVGVAGVPPFIRRQSVKTYTSAIDASQTGENNGVAAGINDPSFLQWLSRLELFTVNGLPADASQCSAHQMGTARMGSSPTNSVVNSRGAVWNTRGLYVADTSVLPAASGVNPMITGMAVARGIARSIVEDLGLPPTQEAPKSKL</sequence>
<dbReference type="GO" id="GO:0071949">
    <property type="term" value="F:FAD binding"/>
    <property type="evidence" value="ECO:0007669"/>
    <property type="project" value="InterPro"/>
</dbReference>
<dbReference type="OrthoDB" id="269227at2759"/>
<comment type="similarity">
    <text evidence="1">Belongs to the GMC oxidoreductase family.</text>
</comment>
<evidence type="ECO:0000256" key="3">
    <source>
        <dbReference type="ARBA" id="ARBA00022827"/>
    </source>
</evidence>
<protein>
    <submittedName>
        <fullName evidence="8">Long-chain fatty alcohol dehydrogenase</fullName>
    </submittedName>
</protein>